<dbReference type="Pfam" id="PF25597">
    <property type="entry name" value="SH3_retrovirus"/>
    <property type="match status" value="1"/>
</dbReference>
<keyword evidence="4" id="KW-0239">DNA-directed DNA polymerase</keyword>
<feature type="region of interest" description="Disordered" evidence="1">
    <location>
        <begin position="82"/>
        <end position="124"/>
    </location>
</feature>
<dbReference type="InterPro" id="IPR057670">
    <property type="entry name" value="SH3_retrovirus"/>
</dbReference>
<reference evidence="4 5" key="1">
    <citation type="journal article" date="2019" name="Sci. Rep.">
        <title>Comparative genomics of chytrid fungi reveal insights into the obligate biotrophic and pathogenic lifestyle of Synchytrium endobioticum.</title>
        <authorList>
            <person name="van de Vossenberg B.T.L.H."/>
            <person name="Warris S."/>
            <person name="Nguyen H.D.T."/>
            <person name="van Gent-Pelzer M.P.E."/>
            <person name="Joly D.L."/>
            <person name="van de Geest H.C."/>
            <person name="Bonants P.J.M."/>
            <person name="Smith D.S."/>
            <person name="Levesque C.A."/>
            <person name="van der Lee T.A.J."/>
        </authorList>
    </citation>
    <scope>NUCLEOTIDE SEQUENCE [LARGE SCALE GENOMIC DNA]</scope>
    <source>
        <strain evidence="4 5">CBS 809.83</strain>
    </source>
</reference>
<evidence type="ECO:0000256" key="1">
    <source>
        <dbReference type="SAM" id="MobiDB-lite"/>
    </source>
</evidence>
<gene>
    <name evidence="4" type="ORF">PhCBS80983_g06446</name>
</gene>
<feature type="domain" description="Retroviral polymerase SH3-like" evidence="3">
    <location>
        <begin position="1"/>
        <end position="38"/>
    </location>
</feature>
<feature type="compositionally biased region" description="Basic and acidic residues" evidence="1">
    <location>
        <begin position="82"/>
        <end position="92"/>
    </location>
</feature>
<accession>A0A507DN51</accession>
<dbReference type="Pfam" id="PF07727">
    <property type="entry name" value="RVT_2"/>
    <property type="match status" value="1"/>
</dbReference>
<sequence length="262" mass="29693">MLGYSSHSKEYRLMDIQTKKILFSRSVKFDEKSFIPSLQSAQTPQVPAESLEVGIGPEMKLQDVSDDSEDTIDDLVDTDMSKEEENMQERTPELQNLLQPPKESGKPPGDYKQSQNMPDAPQRCPAVQGEMDAFAKNGTWKLVDLPAGREAIGCKWVFKQKLKDTGELDRQGLDYQETFAPVAKFGPMRLLFSIIATDDLEAHQMDVKTAFLQRDLDYVTYLHQTEGVEDSKHPEQSLLYVDDLIVAPSSKEVLEEVKKEFK</sequence>
<evidence type="ECO:0000259" key="2">
    <source>
        <dbReference type="Pfam" id="PF07727"/>
    </source>
</evidence>
<organism evidence="4 5">
    <name type="scientific">Powellomyces hirtus</name>
    <dbReference type="NCBI Taxonomy" id="109895"/>
    <lineage>
        <taxon>Eukaryota</taxon>
        <taxon>Fungi</taxon>
        <taxon>Fungi incertae sedis</taxon>
        <taxon>Chytridiomycota</taxon>
        <taxon>Chytridiomycota incertae sedis</taxon>
        <taxon>Chytridiomycetes</taxon>
        <taxon>Spizellomycetales</taxon>
        <taxon>Powellomycetaceae</taxon>
        <taxon>Powellomyces</taxon>
    </lineage>
</organism>
<dbReference type="STRING" id="109895.A0A507DN51"/>
<dbReference type="GO" id="GO:0003887">
    <property type="term" value="F:DNA-directed DNA polymerase activity"/>
    <property type="evidence" value="ECO:0007669"/>
    <property type="project" value="UniProtKB-KW"/>
</dbReference>
<keyword evidence="5" id="KW-1185">Reference proteome</keyword>
<feature type="domain" description="Reverse transcriptase Ty1/copia-type" evidence="2">
    <location>
        <begin position="137"/>
        <end position="235"/>
    </location>
</feature>
<protein>
    <submittedName>
        <fullName evidence="4">DNA-directed DNA polymerase</fullName>
    </submittedName>
</protein>
<name>A0A507DN51_9FUNG</name>
<evidence type="ECO:0000313" key="4">
    <source>
        <dbReference type="EMBL" id="TPX52841.1"/>
    </source>
</evidence>
<proteinExistence type="predicted"/>
<dbReference type="InterPro" id="IPR013103">
    <property type="entry name" value="RVT_2"/>
</dbReference>
<keyword evidence="4" id="KW-0548">Nucleotidyltransferase</keyword>
<keyword evidence="4" id="KW-0808">Transferase</keyword>
<dbReference type="EMBL" id="QEAQ01000310">
    <property type="protein sequence ID" value="TPX52841.1"/>
    <property type="molecule type" value="Genomic_DNA"/>
</dbReference>
<evidence type="ECO:0000259" key="3">
    <source>
        <dbReference type="Pfam" id="PF25597"/>
    </source>
</evidence>
<dbReference type="Proteomes" id="UP000318582">
    <property type="component" value="Unassembled WGS sequence"/>
</dbReference>
<evidence type="ECO:0000313" key="5">
    <source>
        <dbReference type="Proteomes" id="UP000318582"/>
    </source>
</evidence>
<dbReference type="AlphaFoldDB" id="A0A507DN51"/>
<comment type="caution">
    <text evidence="4">The sequence shown here is derived from an EMBL/GenBank/DDBJ whole genome shotgun (WGS) entry which is preliminary data.</text>
</comment>